<dbReference type="SUPFAM" id="SSF52266">
    <property type="entry name" value="SGNH hydrolase"/>
    <property type="match status" value="1"/>
</dbReference>
<proteinExistence type="predicted"/>
<dbReference type="PANTHER" id="PTHR30383:SF2">
    <property type="entry name" value="CELLULOSE-BINDING PROTEIN"/>
    <property type="match status" value="1"/>
</dbReference>
<comment type="caution">
    <text evidence="4">The sequence shown here is derived from an EMBL/GenBank/DDBJ whole genome shotgun (WGS) entry which is preliminary data.</text>
</comment>
<reference evidence="5" key="1">
    <citation type="journal article" date="2019" name="Int. J. Syst. Evol. Microbiol.">
        <title>The Global Catalogue of Microorganisms (GCM) 10K type strain sequencing project: providing services to taxonomists for standard genome sequencing and annotation.</title>
        <authorList>
            <consortium name="The Broad Institute Genomics Platform"/>
            <consortium name="The Broad Institute Genome Sequencing Center for Infectious Disease"/>
            <person name="Wu L."/>
            <person name="Ma J."/>
        </authorList>
    </citation>
    <scope>NUCLEOTIDE SEQUENCE [LARGE SCALE GENOMIC DNA]</scope>
    <source>
        <strain evidence="5">JCM 18304</strain>
    </source>
</reference>
<dbReference type="Pfam" id="PF00553">
    <property type="entry name" value="CBM_2"/>
    <property type="match status" value="1"/>
</dbReference>
<dbReference type="PROSITE" id="PS51173">
    <property type="entry name" value="CBM2"/>
    <property type="match status" value="1"/>
</dbReference>
<feature type="compositionally biased region" description="Low complexity" evidence="1">
    <location>
        <begin position="227"/>
        <end position="240"/>
    </location>
</feature>
<accession>A0ABP9SMG6</accession>
<protein>
    <recommendedName>
        <fullName evidence="3">CBM2 domain-containing protein</fullName>
    </recommendedName>
</protein>
<organism evidence="4 5">
    <name type="scientific">Rugosimonospora acidiphila</name>
    <dbReference type="NCBI Taxonomy" id="556531"/>
    <lineage>
        <taxon>Bacteria</taxon>
        <taxon>Bacillati</taxon>
        <taxon>Actinomycetota</taxon>
        <taxon>Actinomycetes</taxon>
        <taxon>Micromonosporales</taxon>
        <taxon>Micromonosporaceae</taxon>
        <taxon>Rugosimonospora</taxon>
    </lineage>
</organism>
<dbReference type="InterPro" id="IPR051532">
    <property type="entry name" value="Ester_Hydrolysis_Enzymes"/>
</dbReference>
<dbReference type="CDD" id="cd01833">
    <property type="entry name" value="XynB_like"/>
    <property type="match status" value="1"/>
</dbReference>
<feature type="signal peptide" evidence="2">
    <location>
        <begin position="1"/>
        <end position="23"/>
    </location>
</feature>
<evidence type="ECO:0000259" key="3">
    <source>
        <dbReference type="PROSITE" id="PS51173"/>
    </source>
</evidence>
<keyword evidence="2" id="KW-0732">Signal</keyword>
<feature type="domain" description="CBM2" evidence="3">
    <location>
        <begin position="267"/>
        <end position="371"/>
    </location>
</feature>
<evidence type="ECO:0000313" key="4">
    <source>
        <dbReference type="EMBL" id="GAA5197702.1"/>
    </source>
</evidence>
<dbReference type="RefSeq" id="WP_345636982.1">
    <property type="nucleotide sequence ID" value="NZ_BAABJQ010000030.1"/>
</dbReference>
<gene>
    <name evidence="4" type="ORF">GCM10023322_69530</name>
</gene>
<keyword evidence="5" id="KW-1185">Reference proteome</keyword>
<dbReference type="Proteomes" id="UP001501570">
    <property type="component" value="Unassembled WGS sequence"/>
</dbReference>
<name>A0ABP9SMG6_9ACTN</name>
<dbReference type="InterPro" id="IPR008965">
    <property type="entry name" value="CBM2/CBM3_carb-bd_dom_sf"/>
</dbReference>
<dbReference type="Pfam" id="PF13472">
    <property type="entry name" value="Lipase_GDSL_2"/>
    <property type="match status" value="1"/>
</dbReference>
<dbReference type="Gene3D" id="2.60.40.290">
    <property type="match status" value="1"/>
</dbReference>
<sequence length="371" mass="37782">MVKRIIGAAVTAAALLLTVLAIAQPACSAATPIRIMPLGDSITGSPGCWRALLWNRLTSAGYTNIDFVGTLPPQGCGVSYDGDNEGHGGILATGIVSQNLLPGWLSATHPDIVLMHLGTNDVWSNLSPATILSAFGTLVDQMRASNPNIKVLVAQIIPMNPSNCAECAARVVALDSQIPAWASAKSTAASPVTVVDQWTGFDDSTDTVDGVHPNDSGNQKVSDRWYPPLAALLSPSSSPSPSRPASPSPSPSRSPSSPPRTDSPTPPPTGGSACAATYAVASQWPGGFQAGVTIRNSGAVPMSGWRVSLGFTAGQAVTQAWNAVATQAGGTLTLTNLSYNGSLAPGASTSAGFLANWTSGNPAPSITCTPG</sequence>
<dbReference type="InterPro" id="IPR036514">
    <property type="entry name" value="SGNH_hydro_sf"/>
</dbReference>
<dbReference type="SMART" id="SM00637">
    <property type="entry name" value="CBD_II"/>
    <property type="match status" value="1"/>
</dbReference>
<dbReference type="Gene3D" id="3.40.50.1110">
    <property type="entry name" value="SGNH hydrolase"/>
    <property type="match status" value="1"/>
</dbReference>
<feature type="chain" id="PRO_5045714102" description="CBM2 domain-containing protein" evidence="2">
    <location>
        <begin position="24"/>
        <end position="371"/>
    </location>
</feature>
<evidence type="ECO:0000256" key="2">
    <source>
        <dbReference type="SAM" id="SignalP"/>
    </source>
</evidence>
<dbReference type="InterPro" id="IPR013830">
    <property type="entry name" value="SGNH_hydro"/>
</dbReference>
<dbReference type="InterPro" id="IPR012291">
    <property type="entry name" value="CBM2_carb-bd_dom_sf"/>
</dbReference>
<dbReference type="SUPFAM" id="SSF49384">
    <property type="entry name" value="Carbohydrate-binding domain"/>
    <property type="match status" value="1"/>
</dbReference>
<evidence type="ECO:0000256" key="1">
    <source>
        <dbReference type="SAM" id="MobiDB-lite"/>
    </source>
</evidence>
<feature type="compositionally biased region" description="Pro residues" evidence="1">
    <location>
        <begin position="241"/>
        <end position="258"/>
    </location>
</feature>
<dbReference type="EMBL" id="BAABJQ010000030">
    <property type="protein sequence ID" value="GAA5197702.1"/>
    <property type="molecule type" value="Genomic_DNA"/>
</dbReference>
<dbReference type="PANTHER" id="PTHR30383">
    <property type="entry name" value="THIOESTERASE 1/PROTEASE 1/LYSOPHOSPHOLIPASE L1"/>
    <property type="match status" value="1"/>
</dbReference>
<evidence type="ECO:0000313" key="5">
    <source>
        <dbReference type="Proteomes" id="UP001501570"/>
    </source>
</evidence>
<feature type="region of interest" description="Disordered" evidence="1">
    <location>
        <begin position="203"/>
        <end position="273"/>
    </location>
</feature>
<dbReference type="InterPro" id="IPR001919">
    <property type="entry name" value="CBD2"/>
</dbReference>